<dbReference type="GO" id="GO:0016747">
    <property type="term" value="F:acyltransferase activity, transferring groups other than amino-acyl groups"/>
    <property type="evidence" value="ECO:0007669"/>
    <property type="project" value="InterPro"/>
</dbReference>
<evidence type="ECO:0000313" key="4">
    <source>
        <dbReference type="Proteomes" id="UP000326179"/>
    </source>
</evidence>
<reference evidence="3 4" key="1">
    <citation type="submission" date="2019-10" db="EMBL/GenBank/DDBJ databases">
        <title>A novel species.</title>
        <authorList>
            <person name="Gao J."/>
        </authorList>
    </citation>
    <scope>NUCLEOTIDE SEQUENCE [LARGE SCALE GENOMIC DNA]</scope>
    <source>
        <strain evidence="3 4">QMT-28</strain>
    </source>
</reference>
<organism evidence="3 4">
    <name type="scientific">Streptomyces fagopyri</name>
    <dbReference type="NCBI Taxonomy" id="2662397"/>
    <lineage>
        <taxon>Bacteria</taxon>
        <taxon>Bacillati</taxon>
        <taxon>Actinomycetota</taxon>
        <taxon>Actinomycetes</taxon>
        <taxon>Kitasatosporales</taxon>
        <taxon>Streptomycetaceae</taxon>
        <taxon>Streptomyces</taxon>
    </lineage>
</organism>
<protein>
    <submittedName>
        <fullName evidence="3">GNAT family N-acetyltransferase</fullName>
    </submittedName>
</protein>
<name>A0A5Q0LPL6_9ACTN</name>
<sequence length="207" mass="22424">MTPGYSMSNRPKLPPVRPATPADIPQAVETLTQAFAHYTWTQHTVSATNFLDRLRATNDLFVRRIGLEQGRVWVTDDASAVAVWTTPHAPERTRALFTELAPLFADLAGDRAPQAARARQAMAQHRPTQPVWFLGVVGVHPDAQRGGLGRAVLAPGITAAEQDGYAAFAETSAAGNVPFYESLGFATRATVDIPDNGPRSWSLLKKP</sequence>
<dbReference type="AlphaFoldDB" id="A0A5Q0LPL6"/>
<keyword evidence="4" id="KW-1185">Reference proteome</keyword>
<dbReference type="PROSITE" id="PS51186">
    <property type="entry name" value="GNAT"/>
    <property type="match status" value="1"/>
</dbReference>
<dbReference type="InterPro" id="IPR000182">
    <property type="entry name" value="GNAT_dom"/>
</dbReference>
<evidence type="ECO:0000313" key="3">
    <source>
        <dbReference type="EMBL" id="QFZ78469.1"/>
    </source>
</evidence>
<dbReference type="SUPFAM" id="SSF55729">
    <property type="entry name" value="Acyl-CoA N-acyltransferases (Nat)"/>
    <property type="match status" value="1"/>
</dbReference>
<dbReference type="PANTHER" id="PTHR42791:SF2">
    <property type="entry name" value="N-ACETYLTRANSFERASE DOMAIN-CONTAINING PROTEIN"/>
    <property type="match status" value="1"/>
</dbReference>
<dbReference type="Pfam" id="PF00583">
    <property type="entry name" value="Acetyltransf_1"/>
    <property type="match status" value="1"/>
</dbReference>
<feature type="region of interest" description="Disordered" evidence="1">
    <location>
        <begin position="1"/>
        <end position="21"/>
    </location>
</feature>
<proteinExistence type="predicted"/>
<dbReference type="Gene3D" id="3.40.630.30">
    <property type="match status" value="1"/>
</dbReference>
<dbReference type="CDD" id="cd04301">
    <property type="entry name" value="NAT_SF"/>
    <property type="match status" value="1"/>
</dbReference>
<gene>
    <name evidence="3" type="ORF">GFH48_00500</name>
</gene>
<evidence type="ECO:0000256" key="1">
    <source>
        <dbReference type="SAM" id="MobiDB-lite"/>
    </source>
</evidence>
<dbReference type="PANTHER" id="PTHR42791">
    <property type="entry name" value="GNAT FAMILY ACETYLTRANSFERASE"/>
    <property type="match status" value="1"/>
</dbReference>
<dbReference type="InterPro" id="IPR016181">
    <property type="entry name" value="Acyl_CoA_acyltransferase"/>
</dbReference>
<evidence type="ECO:0000259" key="2">
    <source>
        <dbReference type="PROSITE" id="PS51186"/>
    </source>
</evidence>
<dbReference type="EMBL" id="CP045643">
    <property type="protein sequence ID" value="QFZ78469.1"/>
    <property type="molecule type" value="Genomic_DNA"/>
</dbReference>
<dbReference type="KEGG" id="sfy:GFH48_00500"/>
<keyword evidence="3" id="KW-0808">Transferase</keyword>
<feature type="domain" description="N-acetyltransferase" evidence="2">
    <location>
        <begin position="14"/>
        <end position="207"/>
    </location>
</feature>
<accession>A0A5Q0LPL6</accession>
<dbReference type="Proteomes" id="UP000326179">
    <property type="component" value="Chromosome"/>
</dbReference>
<dbReference type="InterPro" id="IPR052523">
    <property type="entry name" value="Trichothecene_AcTrans"/>
</dbReference>